<dbReference type="RefSeq" id="WP_169160713.1">
    <property type="nucleotide sequence ID" value="NZ_JABBFW010000007.1"/>
</dbReference>
<feature type="chain" id="PRO_5032848511" evidence="2">
    <location>
        <begin position="31"/>
        <end position="357"/>
    </location>
</feature>
<evidence type="ECO:0000313" key="3">
    <source>
        <dbReference type="EMBL" id="NML15812.1"/>
    </source>
</evidence>
<sequence length="357" mass="38984">MAHRLSPRHRSLMGSALLAACLVSSNSAHAEFDRRSLILLGRSVMRVEAEGENGRLQLGSGVVIARERVVTNCHVTRNARNISVVQAGTRWSVQAQSLDAERDLCVLQVPGLPNAPVPLGRAASLREGHELAALGYTGGPALQISGGSVVALHHWSGNVVIQCSNGFTSGASGGGLFDRDGRLVGILTFRLPGGRTHYYAVPAEWLLDEALEQRMRFAEVRPHNGESFWQRPTPAQPLFLQAATLERAGQWQELLQLAERWARDDATDAEPLYLRALAYAQLGRDAAAVQSWQRSLDVDPNYSRSWAALAQLYHRNGQATRAQQAIESLTALNPGLALEVSDRLRAEPSEPQESTRQ</sequence>
<keyword evidence="3" id="KW-0378">Hydrolase</keyword>
<dbReference type="PROSITE" id="PS50005">
    <property type="entry name" value="TPR"/>
    <property type="match status" value="1"/>
</dbReference>
<reference evidence="3 4" key="1">
    <citation type="submission" date="2020-04" db="EMBL/GenBank/DDBJ databases">
        <title>Azohydromonas sp. isolated from soil.</title>
        <authorList>
            <person name="Dahal R.H."/>
        </authorList>
    </citation>
    <scope>NUCLEOTIDE SEQUENCE [LARGE SCALE GENOMIC DNA]</scope>
    <source>
        <strain evidence="3 4">G-1-1-14</strain>
    </source>
</reference>
<gene>
    <name evidence="3" type="ORF">HHL10_12600</name>
</gene>
<name>A0A848F8Y7_9BURK</name>
<dbReference type="PANTHER" id="PTHR43019:SF23">
    <property type="entry name" value="PROTEASE DO-LIKE 5, CHLOROPLASTIC"/>
    <property type="match status" value="1"/>
</dbReference>
<dbReference type="InterPro" id="IPR011990">
    <property type="entry name" value="TPR-like_helical_dom_sf"/>
</dbReference>
<evidence type="ECO:0000256" key="1">
    <source>
        <dbReference type="PROSITE-ProRule" id="PRU00339"/>
    </source>
</evidence>
<organism evidence="3 4">
    <name type="scientific">Azohydromonas caseinilytica</name>
    <dbReference type="NCBI Taxonomy" id="2728836"/>
    <lineage>
        <taxon>Bacteria</taxon>
        <taxon>Pseudomonadati</taxon>
        <taxon>Pseudomonadota</taxon>
        <taxon>Betaproteobacteria</taxon>
        <taxon>Burkholderiales</taxon>
        <taxon>Sphaerotilaceae</taxon>
        <taxon>Azohydromonas</taxon>
    </lineage>
</organism>
<keyword evidence="2" id="KW-0732">Signal</keyword>
<accession>A0A848F8Y7</accession>
<keyword evidence="3" id="KW-0645">Protease</keyword>
<dbReference type="GO" id="GO:0006508">
    <property type="term" value="P:proteolysis"/>
    <property type="evidence" value="ECO:0007669"/>
    <property type="project" value="UniProtKB-KW"/>
</dbReference>
<evidence type="ECO:0000256" key="2">
    <source>
        <dbReference type="SAM" id="SignalP"/>
    </source>
</evidence>
<dbReference type="Gene3D" id="2.40.10.10">
    <property type="entry name" value="Trypsin-like serine proteases"/>
    <property type="match status" value="2"/>
</dbReference>
<dbReference type="InterPro" id="IPR019734">
    <property type="entry name" value="TPR_rpt"/>
</dbReference>
<dbReference type="Gene3D" id="1.25.40.10">
    <property type="entry name" value="Tetratricopeptide repeat domain"/>
    <property type="match status" value="1"/>
</dbReference>
<evidence type="ECO:0000313" key="4">
    <source>
        <dbReference type="Proteomes" id="UP000574067"/>
    </source>
</evidence>
<dbReference type="Proteomes" id="UP000574067">
    <property type="component" value="Unassembled WGS sequence"/>
</dbReference>
<keyword evidence="4" id="KW-1185">Reference proteome</keyword>
<feature type="signal peptide" evidence="2">
    <location>
        <begin position="1"/>
        <end position="30"/>
    </location>
</feature>
<comment type="caution">
    <text evidence="3">The sequence shown here is derived from an EMBL/GenBank/DDBJ whole genome shotgun (WGS) entry which is preliminary data.</text>
</comment>
<dbReference type="PROSITE" id="PS51257">
    <property type="entry name" value="PROKAR_LIPOPROTEIN"/>
    <property type="match status" value="1"/>
</dbReference>
<dbReference type="PANTHER" id="PTHR43019">
    <property type="entry name" value="SERINE ENDOPROTEASE DEGS"/>
    <property type="match status" value="1"/>
</dbReference>
<dbReference type="InterPro" id="IPR009003">
    <property type="entry name" value="Peptidase_S1_PA"/>
</dbReference>
<proteinExistence type="predicted"/>
<dbReference type="SUPFAM" id="SSF48452">
    <property type="entry name" value="TPR-like"/>
    <property type="match status" value="1"/>
</dbReference>
<protein>
    <submittedName>
        <fullName evidence="3">Serine protease</fullName>
    </submittedName>
</protein>
<dbReference type="SUPFAM" id="SSF50494">
    <property type="entry name" value="Trypsin-like serine proteases"/>
    <property type="match status" value="1"/>
</dbReference>
<keyword evidence="1" id="KW-0802">TPR repeat</keyword>
<feature type="repeat" description="TPR" evidence="1">
    <location>
        <begin position="269"/>
        <end position="302"/>
    </location>
</feature>
<dbReference type="Pfam" id="PF13431">
    <property type="entry name" value="TPR_17"/>
    <property type="match status" value="1"/>
</dbReference>
<dbReference type="Pfam" id="PF13365">
    <property type="entry name" value="Trypsin_2"/>
    <property type="match status" value="1"/>
</dbReference>
<dbReference type="InterPro" id="IPR043504">
    <property type="entry name" value="Peptidase_S1_PA_chymotrypsin"/>
</dbReference>
<dbReference type="SMART" id="SM00028">
    <property type="entry name" value="TPR"/>
    <property type="match status" value="2"/>
</dbReference>
<dbReference type="GO" id="GO:0008233">
    <property type="term" value="F:peptidase activity"/>
    <property type="evidence" value="ECO:0007669"/>
    <property type="project" value="UniProtKB-KW"/>
</dbReference>
<dbReference type="EMBL" id="JABBFW010000007">
    <property type="protein sequence ID" value="NML15812.1"/>
    <property type="molecule type" value="Genomic_DNA"/>
</dbReference>
<dbReference type="AlphaFoldDB" id="A0A848F8Y7"/>